<accession>A0ABV9W3W4</accession>
<dbReference type="Proteomes" id="UP001595912">
    <property type="component" value="Unassembled WGS sequence"/>
</dbReference>
<gene>
    <name evidence="2" type="ORF">ACFPIJ_31725</name>
</gene>
<comment type="caution">
    <text evidence="2">The sequence shown here is derived from an EMBL/GenBank/DDBJ whole genome shotgun (WGS) entry which is preliminary data.</text>
</comment>
<keyword evidence="1" id="KW-0175">Coiled coil</keyword>
<reference evidence="3" key="1">
    <citation type="journal article" date="2019" name="Int. J. Syst. Evol. Microbiol.">
        <title>The Global Catalogue of Microorganisms (GCM) 10K type strain sequencing project: providing services to taxonomists for standard genome sequencing and annotation.</title>
        <authorList>
            <consortium name="The Broad Institute Genomics Platform"/>
            <consortium name="The Broad Institute Genome Sequencing Center for Infectious Disease"/>
            <person name="Wu L."/>
            <person name="Ma J."/>
        </authorList>
    </citation>
    <scope>NUCLEOTIDE SEQUENCE [LARGE SCALE GENOMIC DNA]</scope>
    <source>
        <strain evidence="3">CGMCC 4.7152</strain>
    </source>
</reference>
<dbReference type="RefSeq" id="WP_380120409.1">
    <property type="nucleotide sequence ID" value="NZ_JBHSIU010000041.1"/>
</dbReference>
<proteinExistence type="predicted"/>
<sequence>MARVTQGGTKKWCPNCNSVQVCTAVNPSSLGYASGQRWYRRDHSDIQWFRRGLVCQKCRKSWLTAELPEEFLDELVELRNALKEVKLNAESYIKEAESASARLTKLSTSLAVLRALKVYKNQ</sequence>
<evidence type="ECO:0000313" key="3">
    <source>
        <dbReference type="Proteomes" id="UP001595912"/>
    </source>
</evidence>
<dbReference type="EMBL" id="JBHSIU010000041">
    <property type="protein sequence ID" value="MFC5002391.1"/>
    <property type="molecule type" value="Genomic_DNA"/>
</dbReference>
<organism evidence="2 3">
    <name type="scientific">Dactylosporangium cerinum</name>
    <dbReference type="NCBI Taxonomy" id="1434730"/>
    <lineage>
        <taxon>Bacteria</taxon>
        <taxon>Bacillati</taxon>
        <taxon>Actinomycetota</taxon>
        <taxon>Actinomycetes</taxon>
        <taxon>Micromonosporales</taxon>
        <taxon>Micromonosporaceae</taxon>
        <taxon>Dactylosporangium</taxon>
    </lineage>
</organism>
<protein>
    <submittedName>
        <fullName evidence="2">Uncharacterized protein</fullName>
    </submittedName>
</protein>
<feature type="coiled-coil region" evidence="1">
    <location>
        <begin position="75"/>
        <end position="102"/>
    </location>
</feature>
<name>A0ABV9W3W4_9ACTN</name>
<evidence type="ECO:0000256" key="1">
    <source>
        <dbReference type="SAM" id="Coils"/>
    </source>
</evidence>
<keyword evidence="3" id="KW-1185">Reference proteome</keyword>
<evidence type="ECO:0000313" key="2">
    <source>
        <dbReference type="EMBL" id="MFC5002391.1"/>
    </source>
</evidence>